<name>A0A3E1Q8U6_9FLAO</name>
<keyword evidence="2" id="KW-1185">Reference proteome</keyword>
<keyword evidence="1" id="KW-0808">Transferase</keyword>
<reference evidence="1 2" key="1">
    <citation type="journal article" date="2007" name="Int. J. Syst. Evol. Microbiol.">
        <title>Marixanthomonas ophiurae gen. nov., sp. nov., a marine bacterium of the family Flavobacteriaceae isolated from a deep-sea brittle star.</title>
        <authorList>
            <person name="Romanenko L.A."/>
            <person name="Uchino M."/>
            <person name="Frolova G.M."/>
            <person name="Mikhailov V.V."/>
        </authorList>
    </citation>
    <scope>NUCLEOTIDE SEQUENCE [LARGE SCALE GENOMIC DNA]</scope>
    <source>
        <strain evidence="1 2">KMM 3046</strain>
    </source>
</reference>
<accession>A0A3E1Q8U6</accession>
<protein>
    <submittedName>
        <fullName evidence="1">Transferase</fullName>
    </submittedName>
</protein>
<dbReference type="Proteomes" id="UP000261082">
    <property type="component" value="Unassembled WGS sequence"/>
</dbReference>
<evidence type="ECO:0000313" key="2">
    <source>
        <dbReference type="Proteomes" id="UP000261082"/>
    </source>
</evidence>
<gene>
    <name evidence="1" type="ORF">DZ858_00260</name>
</gene>
<sequence length="248" mass="28035">MAGLRMTYRNFKKKLKLDLSVNWFATWYFNLKMFPFSTAIKLPVFFYGKIRFSNLDGEMIIDAPITKGMIGFGQHFEFPSTSKGTAELFLQGKMICKGNVHIGKDVCIKIIKGAVLEMGHMACFGSDVRVVCTNKIKLGNWAGIGYQSQLVDTNSHPMFNTETRENYPLHGEIELGSYNAVSNKVSIMLHTKTPNNCVIASNSLCNKDYSNLGENILLGGIPAKKIKDNFNRDWESEKEILKQNKIIW</sequence>
<dbReference type="SUPFAM" id="SSF51161">
    <property type="entry name" value="Trimeric LpxA-like enzymes"/>
    <property type="match status" value="1"/>
</dbReference>
<evidence type="ECO:0000313" key="1">
    <source>
        <dbReference type="EMBL" id="RFN58555.1"/>
    </source>
</evidence>
<comment type="caution">
    <text evidence="1">The sequence shown here is derived from an EMBL/GenBank/DDBJ whole genome shotgun (WGS) entry which is preliminary data.</text>
</comment>
<organism evidence="1 2">
    <name type="scientific">Marixanthomonas ophiurae</name>
    <dbReference type="NCBI Taxonomy" id="387659"/>
    <lineage>
        <taxon>Bacteria</taxon>
        <taxon>Pseudomonadati</taxon>
        <taxon>Bacteroidota</taxon>
        <taxon>Flavobacteriia</taxon>
        <taxon>Flavobacteriales</taxon>
        <taxon>Flavobacteriaceae</taxon>
        <taxon>Marixanthomonas</taxon>
    </lineage>
</organism>
<dbReference type="InterPro" id="IPR011004">
    <property type="entry name" value="Trimer_LpxA-like_sf"/>
</dbReference>
<dbReference type="Gene3D" id="2.160.10.10">
    <property type="entry name" value="Hexapeptide repeat proteins"/>
    <property type="match status" value="1"/>
</dbReference>
<dbReference type="AlphaFoldDB" id="A0A3E1Q8U6"/>
<dbReference type="GO" id="GO:0016740">
    <property type="term" value="F:transferase activity"/>
    <property type="evidence" value="ECO:0007669"/>
    <property type="project" value="UniProtKB-KW"/>
</dbReference>
<dbReference type="EMBL" id="QVID01000001">
    <property type="protein sequence ID" value="RFN58555.1"/>
    <property type="molecule type" value="Genomic_DNA"/>
</dbReference>
<proteinExistence type="predicted"/>